<dbReference type="EMBL" id="CAJNRF010006015">
    <property type="protein sequence ID" value="CAF2077586.1"/>
    <property type="molecule type" value="Genomic_DNA"/>
</dbReference>
<evidence type="ECO:0000313" key="2">
    <source>
        <dbReference type="EMBL" id="CAF2110517.1"/>
    </source>
</evidence>
<keyword evidence="5" id="KW-1185">Reference proteome</keyword>
<dbReference type="Proteomes" id="UP000663842">
    <property type="component" value="Unassembled WGS sequence"/>
</dbReference>
<organism evidence="2 6">
    <name type="scientific">Rotaria magnacalcarata</name>
    <dbReference type="NCBI Taxonomy" id="392030"/>
    <lineage>
        <taxon>Eukaryota</taxon>
        <taxon>Metazoa</taxon>
        <taxon>Spiralia</taxon>
        <taxon>Gnathifera</taxon>
        <taxon>Rotifera</taxon>
        <taxon>Eurotatoria</taxon>
        <taxon>Bdelloidea</taxon>
        <taxon>Philodinida</taxon>
        <taxon>Philodinidae</taxon>
        <taxon>Rotaria</taxon>
    </lineage>
</organism>
<gene>
    <name evidence="3" type="ORF">OVN521_LOCUS21355</name>
    <name evidence="4" type="ORF">UXM345_LOCUS30998</name>
    <name evidence="1" type="ORF">WKI299_LOCUS15457</name>
    <name evidence="2" type="ORF">XDN619_LOCUS20637</name>
</gene>
<dbReference type="PROSITE" id="PS00675">
    <property type="entry name" value="SIGMA54_INTERACT_1"/>
    <property type="match status" value="1"/>
</dbReference>
<dbReference type="EMBL" id="CAJOBG010004418">
    <property type="protein sequence ID" value="CAF4109697.1"/>
    <property type="molecule type" value="Genomic_DNA"/>
</dbReference>
<reference evidence="2" key="1">
    <citation type="submission" date="2021-02" db="EMBL/GenBank/DDBJ databases">
        <authorList>
            <person name="Nowell W R."/>
        </authorList>
    </citation>
    <scope>NUCLEOTIDE SEQUENCE</scope>
</reference>
<dbReference type="SUPFAM" id="SSF52540">
    <property type="entry name" value="P-loop containing nucleoside triphosphate hydrolases"/>
    <property type="match status" value="1"/>
</dbReference>
<dbReference type="EMBL" id="CAJNRG010009149">
    <property type="protein sequence ID" value="CAF2110517.1"/>
    <property type="molecule type" value="Genomic_DNA"/>
</dbReference>
<dbReference type="Pfam" id="PF08477">
    <property type="entry name" value="Roc"/>
    <property type="match status" value="1"/>
</dbReference>
<dbReference type="EMBL" id="CAJOBF010008454">
    <property type="protein sequence ID" value="CAF4255878.1"/>
    <property type="molecule type" value="Genomic_DNA"/>
</dbReference>
<evidence type="ECO:0008006" key="7">
    <source>
        <dbReference type="Google" id="ProtNLM"/>
    </source>
</evidence>
<dbReference type="Gene3D" id="3.40.50.300">
    <property type="entry name" value="P-loop containing nucleotide triphosphate hydrolases"/>
    <property type="match status" value="1"/>
</dbReference>
<evidence type="ECO:0000313" key="6">
    <source>
        <dbReference type="Proteomes" id="UP000663887"/>
    </source>
</evidence>
<dbReference type="Proteomes" id="UP000663856">
    <property type="component" value="Unassembled WGS sequence"/>
</dbReference>
<evidence type="ECO:0000313" key="4">
    <source>
        <dbReference type="EMBL" id="CAF4255878.1"/>
    </source>
</evidence>
<evidence type="ECO:0000313" key="3">
    <source>
        <dbReference type="EMBL" id="CAF4109697.1"/>
    </source>
</evidence>
<protein>
    <recommendedName>
        <fullName evidence="7">G domain-containing protein</fullName>
    </recommendedName>
</protein>
<dbReference type="InterPro" id="IPR027417">
    <property type="entry name" value="P-loop_NTPase"/>
</dbReference>
<evidence type="ECO:0000313" key="1">
    <source>
        <dbReference type="EMBL" id="CAF2077586.1"/>
    </source>
</evidence>
<dbReference type="AlphaFoldDB" id="A0A816UHP9"/>
<accession>A0A816UHP9</accession>
<evidence type="ECO:0000313" key="5">
    <source>
        <dbReference type="Proteomes" id="UP000663866"/>
    </source>
</evidence>
<sequence length="297" mass="33935">MPSSSEYYSSDSDNDETEKQRELNMIIFGESGVGKSALINQIFDKNVVEASNRAVGCTIISAKVSGTLKEHPHLKFNVYDTAGLSESDDGSVPTAHAFVQLVKLAYSIPNGINLLICCAEKGRLAGERFKANYRIFIEELCEKRMPCLLVVTKCDNDHPLNTWWNDNEDIVRRQLKFEFIDCVCVSTLKTNRRRPDKILEDYTESRGNLIEAISKYSLSEPMPMDSWKRIALCYARSLYNRIRRLLGLEENSLRPELERMFIELGYSPESARNEANKLLNDLRETNLMIPYEVVDVN</sequence>
<comment type="caution">
    <text evidence="2">The sequence shown here is derived from an EMBL/GenBank/DDBJ whole genome shotgun (WGS) entry which is preliminary data.</text>
</comment>
<dbReference type="Proteomes" id="UP000663887">
    <property type="component" value="Unassembled WGS sequence"/>
</dbReference>
<dbReference type="Proteomes" id="UP000663866">
    <property type="component" value="Unassembled WGS sequence"/>
</dbReference>
<dbReference type="PRINTS" id="PR00449">
    <property type="entry name" value="RASTRNSFRMNG"/>
</dbReference>
<name>A0A816UHP9_9BILA</name>
<dbReference type="InterPro" id="IPR025662">
    <property type="entry name" value="Sigma_54_int_dom_ATP-bd_1"/>
</dbReference>
<proteinExistence type="predicted"/>
<dbReference type="CDD" id="cd00882">
    <property type="entry name" value="Ras_like_GTPase"/>
    <property type="match status" value="1"/>
</dbReference>